<name>M8BM90_AEGTA</name>
<feature type="region of interest" description="Disordered" evidence="1">
    <location>
        <begin position="151"/>
        <end position="177"/>
    </location>
</feature>
<dbReference type="PANTHER" id="PTHR46146">
    <property type="entry name" value="SERINE/THREONINE-PROTEIN KINASE-LIKE PROTEIN CCR4"/>
    <property type="match status" value="1"/>
</dbReference>
<dbReference type="PANTHER" id="PTHR46146:SF7">
    <property type="entry name" value="OS11G0664000 PROTEIN"/>
    <property type="match status" value="1"/>
</dbReference>
<evidence type="ECO:0000256" key="1">
    <source>
        <dbReference type="SAM" id="MobiDB-lite"/>
    </source>
</evidence>
<dbReference type="SUPFAM" id="SSF56112">
    <property type="entry name" value="Protein kinase-like (PK-like)"/>
    <property type="match status" value="1"/>
</dbReference>
<proteinExistence type="predicted"/>
<reference evidence="2" key="1">
    <citation type="submission" date="2015-06" db="UniProtKB">
        <authorList>
            <consortium name="EnsemblPlants"/>
        </authorList>
    </citation>
    <scope>IDENTIFICATION</scope>
</reference>
<protein>
    <recommendedName>
        <fullName evidence="3">Protein kinase domain-containing protein</fullName>
    </recommendedName>
</protein>
<dbReference type="Gene3D" id="1.10.510.10">
    <property type="entry name" value="Transferase(Phosphotransferase) domain 1"/>
    <property type="match status" value="1"/>
</dbReference>
<organism evidence="2">
    <name type="scientific">Aegilops tauschii</name>
    <name type="common">Tausch's goatgrass</name>
    <name type="synonym">Aegilops squarrosa</name>
    <dbReference type="NCBI Taxonomy" id="37682"/>
    <lineage>
        <taxon>Eukaryota</taxon>
        <taxon>Viridiplantae</taxon>
        <taxon>Streptophyta</taxon>
        <taxon>Embryophyta</taxon>
        <taxon>Tracheophyta</taxon>
        <taxon>Spermatophyta</taxon>
        <taxon>Magnoliopsida</taxon>
        <taxon>Liliopsida</taxon>
        <taxon>Poales</taxon>
        <taxon>Poaceae</taxon>
        <taxon>BOP clade</taxon>
        <taxon>Pooideae</taxon>
        <taxon>Triticodae</taxon>
        <taxon>Triticeae</taxon>
        <taxon>Triticinae</taxon>
        <taxon>Aegilops</taxon>
    </lineage>
</organism>
<feature type="compositionally biased region" description="Basic and acidic residues" evidence="1">
    <location>
        <begin position="154"/>
        <end position="168"/>
    </location>
</feature>
<accession>M8BM90</accession>
<sequence length="211" mass="23230">MSHRLLAFCEEREADEGVLVLEFAPNGNLHDYLHDDDMRAAGGRCEPRVALQIRLCARRDLAGRAPAAWDSPGYVDPHYVRSGMLTRKSDLNSFVVLLLELLTGTHPFGNGRLLTSTVTPMIRVGSPSRAVAFLDARMLLDNVEVDKASAAPRRRAEQGHARWHRDEGPSSVSAVTQTNRGQLSLPRFLPPPKLPEAPLSKVLKRVVVAAL</sequence>
<evidence type="ECO:0000313" key="2">
    <source>
        <dbReference type="EnsemblPlants" id="EMT23059"/>
    </source>
</evidence>
<dbReference type="AlphaFoldDB" id="M8BM90"/>
<dbReference type="EnsemblPlants" id="EMT23059">
    <property type="protein sequence ID" value="EMT23059"/>
    <property type="gene ID" value="F775_10834"/>
</dbReference>
<evidence type="ECO:0008006" key="3">
    <source>
        <dbReference type="Google" id="ProtNLM"/>
    </source>
</evidence>
<dbReference type="InterPro" id="IPR011009">
    <property type="entry name" value="Kinase-like_dom_sf"/>
</dbReference>